<feature type="region of interest" description="Disordered" evidence="6">
    <location>
        <begin position="318"/>
        <end position="377"/>
    </location>
</feature>
<evidence type="ECO:0000256" key="7">
    <source>
        <dbReference type="SAM" id="SignalP"/>
    </source>
</evidence>
<dbReference type="AlphaFoldDB" id="A0A2U1MTH9"/>
<protein>
    <submittedName>
        <fullName evidence="9">Galactose-binding protein</fullName>
    </submittedName>
</protein>
<feature type="compositionally biased region" description="Basic and acidic residues" evidence="6">
    <location>
        <begin position="341"/>
        <end position="374"/>
    </location>
</feature>
<comment type="caution">
    <text evidence="9">The sequence shown here is derived from an EMBL/GenBank/DDBJ whole genome shotgun (WGS) entry which is preliminary data.</text>
</comment>
<dbReference type="OrthoDB" id="266334at2759"/>
<feature type="compositionally biased region" description="Polar residues" evidence="6">
    <location>
        <begin position="327"/>
        <end position="340"/>
    </location>
</feature>
<name>A0A2U1MTH9_ARTAN</name>
<evidence type="ECO:0000256" key="1">
    <source>
        <dbReference type="ARBA" id="ARBA00004370"/>
    </source>
</evidence>
<keyword evidence="7" id="KW-0732">Signal</keyword>
<dbReference type="Proteomes" id="UP000245207">
    <property type="component" value="Unassembled WGS sequence"/>
</dbReference>
<evidence type="ECO:0000256" key="6">
    <source>
        <dbReference type="SAM" id="MobiDB-lite"/>
    </source>
</evidence>
<evidence type="ECO:0000256" key="3">
    <source>
        <dbReference type="ARBA" id="ARBA00022989"/>
    </source>
</evidence>
<keyword evidence="2" id="KW-0812">Transmembrane</keyword>
<evidence type="ECO:0000256" key="5">
    <source>
        <dbReference type="SAM" id="Coils"/>
    </source>
</evidence>
<evidence type="ECO:0000256" key="2">
    <source>
        <dbReference type="ARBA" id="ARBA00022692"/>
    </source>
</evidence>
<feature type="coiled-coil region" evidence="5">
    <location>
        <begin position="395"/>
        <end position="461"/>
    </location>
</feature>
<dbReference type="InterPro" id="IPR012919">
    <property type="entry name" value="SUN_dom"/>
</dbReference>
<dbReference type="GO" id="GO:0005737">
    <property type="term" value="C:cytoplasm"/>
    <property type="evidence" value="ECO:0007669"/>
    <property type="project" value="TreeGrafter"/>
</dbReference>
<dbReference type="Gene3D" id="2.60.120.260">
    <property type="entry name" value="Galactose-binding domain-like"/>
    <property type="match status" value="1"/>
</dbReference>
<keyword evidence="10" id="KW-1185">Reference proteome</keyword>
<comment type="subcellular location">
    <subcellularLocation>
        <location evidence="1">Membrane</location>
    </subcellularLocation>
</comment>
<dbReference type="GO" id="GO:0034975">
    <property type="term" value="P:protein folding in endoplasmic reticulum"/>
    <property type="evidence" value="ECO:0007669"/>
    <property type="project" value="TreeGrafter"/>
</dbReference>
<dbReference type="PROSITE" id="PS51469">
    <property type="entry name" value="SUN"/>
    <property type="match status" value="1"/>
</dbReference>
<gene>
    <name evidence="9" type="ORF">CTI12_AA343510</name>
</gene>
<dbReference type="SUPFAM" id="SSF49785">
    <property type="entry name" value="Galactose-binding domain-like"/>
    <property type="match status" value="1"/>
</dbReference>
<feature type="signal peptide" evidence="7">
    <location>
        <begin position="1"/>
        <end position="20"/>
    </location>
</feature>
<dbReference type="STRING" id="35608.A0A2U1MTH9"/>
<sequence length="560" mass="62550">MVVSIWFIFLLFSFIHGNKGNVDVHSSNFTNTTTYTHIEEQAQTHPDRALLEPNVSGKRSDSVSHDLNFVDTDKNPLQGFCPVEEVVSKVLGYPALVCEREFQDRCVEKKQDNLQNGKTHHTYLNIDEFRNITKQENGSSSAPSGAASGLVNITHRLEPDGTDYNYASASKGAKVVAHNKEANGASNILGFDHDKYLRNPCSVVDKYVIIELAEETLVDAVKIANFEHHSSNFKQFSLSGSLVFPSETWYPLGTFVAENVKHRQYFKLPEPKWVRYLKLTLVSHYGSEFYCTLNVIEVYGVDAIERMLEDLIVTSEESTNVSSTASPGSAKTTGSKNGKTNGEKRNADEATSRKIEGVDDGKRGDDDVAKKPESATKIPELVTKGNGRIHGDAVLKILMQKVRLLEKNLSLLEDYIRELNKRQGDVLPQVDVELVKYTSVVEKARLEVKELLLSKATMEKEIADLESWKAFVSSHLELIVRENAMLSQTIEKVASDQENLDKAELTVLAVCFSFAIAAILKIITDRIFSSPYCKPPWNKRSWKLLLVTCVVTAVVVLNLC</sequence>
<organism evidence="9 10">
    <name type="scientific">Artemisia annua</name>
    <name type="common">Sweet wormwood</name>
    <dbReference type="NCBI Taxonomy" id="35608"/>
    <lineage>
        <taxon>Eukaryota</taxon>
        <taxon>Viridiplantae</taxon>
        <taxon>Streptophyta</taxon>
        <taxon>Embryophyta</taxon>
        <taxon>Tracheophyta</taxon>
        <taxon>Spermatophyta</taxon>
        <taxon>Magnoliopsida</taxon>
        <taxon>eudicotyledons</taxon>
        <taxon>Gunneridae</taxon>
        <taxon>Pentapetalae</taxon>
        <taxon>asterids</taxon>
        <taxon>campanulids</taxon>
        <taxon>Asterales</taxon>
        <taxon>Asteraceae</taxon>
        <taxon>Asteroideae</taxon>
        <taxon>Anthemideae</taxon>
        <taxon>Artemisiinae</taxon>
        <taxon>Artemisia</taxon>
    </lineage>
</organism>
<dbReference type="Pfam" id="PF07738">
    <property type="entry name" value="Sad1_UNC"/>
    <property type="match status" value="1"/>
</dbReference>
<dbReference type="PANTHER" id="PTHR12953:SF3">
    <property type="entry name" value="SUN DOMAIN-CONTAINING PROTEIN 5"/>
    <property type="match status" value="1"/>
</dbReference>
<feature type="chain" id="PRO_5015477438" evidence="7">
    <location>
        <begin position="21"/>
        <end position="560"/>
    </location>
</feature>
<keyword evidence="3" id="KW-1133">Transmembrane helix</keyword>
<keyword evidence="4" id="KW-0472">Membrane</keyword>
<reference evidence="9 10" key="1">
    <citation type="journal article" date="2018" name="Mol. Plant">
        <title>The genome of Artemisia annua provides insight into the evolution of Asteraceae family and artemisinin biosynthesis.</title>
        <authorList>
            <person name="Shen Q."/>
            <person name="Zhang L."/>
            <person name="Liao Z."/>
            <person name="Wang S."/>
            <person name="Yan T."/>
            <person name="Shi P."/>
            <person name="Liu M."/>
            <person name="Fu X."/>
            <person name="Pan Q."/>
            <person name="Wang Y."/>
            <person name="Lv Z."/>
            <person name="Lu X."/>
            <person name="Zhang F."/>
            <person name="Jiang W."/>
            <person name="Ma Y."/>
            <person name="Chen M."/>
            <person name="Hao X."/>
            <person name="Li L."/>
            <person name="Tang Y."/>
            <person name="Lv G."/>
            <person name="Zhou Y."/>
            <person name="Sun X."/>
            <person name="Brodelius P.E."/>
            <person name="Rose J.K.C."/>
            <person name="Tang K."/>
        </authorList>
    </citation>
    <scope>NUCLEOTIDE SEQUENCE [LARGE SCALE GENOMIC DNA]</scope>
    <source>
        <strain evidence="10">cv. Huhao1</strain>
        <tissue evidence="9">Leaf</tissue>
    </source>
</reference>
<dbReference type="PANTHER" id="PTHR12953">
    <property type="entry name" value="MEMBRANE PROTEIN CH1 RELATED"/>
    <property type="match status" value="1"/>
</dbReference>
<evidence type="ECO:0000259" key="8">
    <source>
        <dbReference type="PROSITE" id="PS51469"/>
    </source>
</evidence>
<feature type="domain" description="SUN" evidence="8">
    <location>
        <begin position="139"/>
        <end position="303"/>
    </location>
</feature>
<accession>A0A2U1MTH9</accession>
<evidence type="ECO:0000256" key="4">
    <source>
        <dbReference type="ARBA" id="ARBA00023136"/>
    </source>
</evidence>
<keyword evidence="5" id="KW-0175">Coiled coil</keyword>
<dbReference type="EMBL" id="PKPP01004399">
    <property type="protein sequence ID" value="PWA64547.1"/>
    <property type="molecule type" value="Genomic_DNA"/>
</dbReference>
<dbReference type="InterPro" id="IPR045120">
    <property type="entry name" value="Suco/Slp1-like"/>
</dbReference>
<proteinExistence type="predicted"/>
<evidence type="ECO:0000313" key="10">
    <source>
        <dbReference type="Proteomes" id="UP000245207"/>
    </source>
</evidence>
<evidence type="ECO:0000313" key="9">
    <source>
        <dbReference type="EMBL" id="PWA64547.1"/>
    </source>
</evidence>
<dbReference type="GO" id="GO:0016020">
    <property type="term" value="C:membrane"/>
    <property type="evidence" value="ECO:0007669"/>
    <property type="project" value="UniProtKB-SubCell"/>
</dbReference>
<dbReference type="InterPro" id="IPR008979">
    <property type="entry name" value="Galactose-bd-like_sf"/>
</dbReference>